<protein>
    <submittedName>
        <fullName evidence="1">Uncharacterized protein</fullName>
    </submittedName>
</protein>
<evidence type="ECO:0000313" key="1">
    <source>
        <dbReference type="EMBL" id="MBX32511.1"/>
    </source>
</evidence>
<organism evidence="1">
    <name type="scientific">Rhizophora mucronata</name>
    <name type="common">Asiatic mangrove</name>
    <dbReference type="NCBI Taxonomy" id="61149"/>
    <lineage>
        <taxon>Eukaryota</taxon>
        <taxon>Viridiplantae</taxon>
        <taxon>Streptophyta</taxon>
        <taxon>Embryophyta</taxon>
        <taxon>Tracheophyta</taxon>
        <taxon>Spermatophyta</taxon>
        <taxon>Magnoliopsida</taxon>
        <taxon>eudicotyledons</taxon>
        <taxon>Gunneridae</taxon>
        <taxon>Pentapetalae</taxon>
        <taxon>rosids</taxon>
        <taxon>fabids</taxon>
        <taxon>Malpighiales</taxon>
        <taxon>Rhizophoraceae</taxon>
        <taxon>Rhizophora</taxon>
    </lineage>
</organism>
<proteinExistence type="predicted"/>
<name>A0A2P2MQM0_RHIMU</name>
<sequence>MNILLVFWQIWLSHYWRHFLYSTGFVACTGVKSLNVVAILL</sequence>
<accession>A0A2P2MQM0</accession>
<dbReference type="EMBL" id="GGEC01052027">
    <property type="protein sequence ID" value="MBX32511.1"/>
    <property type="molecule type" value="Transcribed_RNA"/>
</dbReference>
<dbReference type="AlphaFoldDB" id="A0A2P2MQM0"/>
<reference evidence="1" key="1">
    <citation type="submission" date="2018-02" db="EMBL/GenBank/DDBJ databases">
        <title>Rhizophora mucronata_Transcriptome.</title>
        <authorList>
            <person name="Meera S.P."/>
            <person name="Sreeshan A."/>
            <person name="Augustine A."/>
        </authorList>
    </citation>
    <scope>NUCLEOTIDE SEQUENCE</scope>
    <source>
        <tissue evidence="1">Leaf</tissue>
    </source>
</reference>